<sequence length="666" mass="73360">MRRALFSLLLVSLLLCLTPGLHAQTFNLQTGREPVASLDGLWRFHTGDNPGWADPGFDDSQWPLLRSDEEWGQQGYKNYGGFAWYRFTVAVPDGSRNWSIYLGPMETGYQLFVDGRLAGSFGPIQSSRNYAISSRVFDLSPAAASGPRTFHIAIRAWHAPNWAGFARGGFYGGNYFGDSRFIAQRAATDRSLQWNGFGNEYTYAVLSTLVGLVVLVLFFIRRQEREYLWFALLLLANAIDIGLGIGRLLALIPLPVFDLVDGLVQAAALFAALAFFSVVLHASRSRSWWLIVALLFISPPTVVFLYVFNITPVAIAGLLGTLALLPAIVWILVTLVKRSLQRDRDALILLAPTLLWQGFPLIDNILLVTWQLGWQRWTAHWVFPLLTKPFVLMPGPAVGTIYIFALLLFLIRRFSLARQEETRLASELESAHSIQRTLVPPISASCSGYDLNGLSLPSEEVGGDLVDVVVLPNQSILAYVADVSGHGLPASILMGMIKTAVRTILLESWDDSAFLLAGLCDRLNRALPAVKAPHMYATLSAIYLAPDGRVRYTLAGHPSILHYRASSRTVQEITCHQLPVGLLPVDAYISHSLQMEEGDLLAIATDGILEAANTQQEEFGSDRIAALLTEMPGQNLAGIRDSIVSAAKAFGKQADDQTILLIRRVE</sequence>
<dbReference type="AlphaFoldDB" id="A0A5B9EFD4"/>
<dbReference type="Gene3D" id="3.60.40.10">
    <property type="entry name" value="PPM-type phosphatase domain"/>
    <property type="match status" value="1"/>
</dbReference>
<dbReference type="GO" id="GO:0016791">
    <property type="term" value="F:phosphatase activity"/>
    <property type="evidence" value="ECO:0007669"/>
    <property type="project" value="TreeGrafter"/>
</dbReference>
<keyword evidence="1" id="KW-0378">Hydrolase</keyword>
<evidence type="ECO:0000313" key="5">
    <source>
        <dbReference type="EMBL" id="QEE30499.1"/>
    </source>
</evidence>
<feature type="transmembrane region" description="Helical" evidence="2">
    <location>
        <begin position="201"/>
        <end position="220"/>
    </location>
</feature>
<dbReference type="SUPFAM" id="SSF81606">
    <property type="entry name" value="PP2C-like"/>
    <property type="match status" value="1"/>
</dbReference>
<evidence type="ECO:0000256" key="2">
    <source>
        <dbReference type="SAM" id="Phobius"/>
    </source>
</evidence>
<dbReference type="Pfam" id="PF07228">
    <property type="entry name" value="SpoIIE"/>
    <property type="match status" value="1"/>
</dbReference>
<dbReference type="RefSeq" id="WP_147649812.1">
    <property type="nucleotide sequence ID" value="NZ_CP042806.1"/>
</dbReference>
<dbReference type="SUPFAM" id="SSF49785">
    <property type="entry name" value="Galactose-binding domain-like"/>
    <property type="match status" value="1"/>
</dbReference>
<feature type="transmembrane region" description="Helical" evidence="2">
    <location>
        <begin position="227"/>
        <end position="250"/>
    </location>
</feature>
<dbReference type="InterPro" id="IPR036457">
    <property type="entry name" value="PPM-type-like_dom_sf"/>
</dbReference>
<dbReference type="EMBL" id="CP042806">
    <property type="protein sequence ID" value="QEE30499.1"/>
    <property type="molecule type" value="Genomic_DNA"/>
</dbReference>
<dbReference type="OrthoDB" id="110142at2"/>
<accession>A0A5B9EFD4</accession>
<feature type="transmembrane region" description="Helical" evidence="2">
    <location>
        <begin position="390"/>
        <end position="411"/>
    </location>
</feature>
<dbReference type="InterPro" id="IPR008979">
    <property type="entry name" value="Galactose-bd-like_sf"/>
</dbReference>
<protein>
    <submittedName>
        <fullName evidence="5">SpoIIE family protein phosphatase</fullName>
    </submittedName>
</protein>
<dbReference type="KEGG" id="talb:FTW19_22435"/>
<dbReference type="InterPro" id="IPR052016">
    <property type="entry name" value="Bact_Sigma-Reg"/>
</dbReference>
<evidence type="ECO:0000259" key="4">
    <source>
        <dbReference type="SMART" id="SM00331"/>
    </source>
</evidence>
<feature type="chain" id="PRO_5023013807" evidence="3">
    <location>
        <begin position="24"/>
        <end position="666"/>
    </location>
</feature>
<reference evidence="5 6" key="1">
    <citation type="submission" date="2019-08" db="EMBL/GenBank/DDBJ databases">
        <title>Complete genome sequence of Terriglobus albidus strain ORNL.</title>
        <authorList>
            <person name="Podar M."/>
        </authorList>
    </citation>
    <scope>NUCLEOTIDE SEQUENCE [LARGE SCALE GENOMIC DNA]</scope>
    <source>
        <strain evidence="5 6">ORNL</strain>
    </source>
</reference>
<evidence type="ECO:0000256" key="3">
    <source>
        <dbReference type="SAM" id="SignalP"/>
    </source>
</evidence>
<keyword evidence="3" id="KW-0732">Signal</keyword>
<dbReference type="Proteomes" id="UP000321820">
    <property type="component" value="Chromosome"/>
</dbReference>
<proteinExistence type="predicted"/>
<evidence type="ECO:0000313" key="6">
    <source>
        <dbReference type="Proteomes" id="UP000321820"/>
    </source>
</evidence>
<keyword evidence="2" id="KW-0812">Transmembrane</keyword>
<gene>
    <name evidence="5" type="ORF">FTW19_22435</name>
</gene>
<keyword evidence="6" id="KW-1185">Reference proteome</keyword>
<dbReference type="PANTHER" id="PTHR43156">
    <property type="entry name" value="STAGE II SPORULATION PROTEIN E-RELATED"/>
    <property type="match status" value="1"/>
</dbReference>
<feature type="transmembrane region" description="Helical" evidence="2">
    <location>
        <begin position="314"/>
        <end position="335"/>
    </location>
</feature>
<dbReference type="Gene3D" id="2.60.120.260">
    <property type="entry name" value="Galactose-binding domain-like"/>
    <property type="match status" value="1"/>
</dbReference>
<keyword evidence="2" id="KW-0472">Membrane</keyword>
<feature type="transmembrane region" description="Helical" evidence="2">
    <location>
        <begin position="262"/>
        <end position="281"/>
    </location>
</feature>
<evidence type="ECO:0000256" key="1">
    <source>
        <dbReference type="ARBA" id="ARBA00022801"/>
    </source>
</evidence>
<name>A0A5B9EFD4_9BACT</name>
<keyword evidence="2" id="KW-1133">Transmembrane helix</keyword>
<dbReference type="PANTHER" id="PTHR43156:SF2">
    <property type="entry name" value="STAGE II SPORULATION PROTEIN E"/>
    <property type="match status" value="1"/>
</dbReference>
<feature type="domain" description="PPM-type phosphatase" evidence="4">
    <location>
        <begin position="446"/>
        <end position="664"/>
    </location>
</feature>
<dbReference type="SMART" id="SM00331">
    <property type="entry name" value="PP2C_SIG"/>
    <property type="match status" value="1"/>
</dbReference>
<feature type="transmembrane region" description="Helical" evidence="2">
    <location>
        <begin position="288"/>
        <end position="308"/>
    </location>
</feature>
<dbReference type="InterPro" id="IPR001932">
    <property type="entry name" value="PPM-type_phosphatase-like_dom"/>
</dbReference>
<organism evidence="5 6">
    <name type="scientific">Terriglobus albidus</name>
    <dbReference type="NCBI Taxonomy" id="1592106"/>
    <lineage>
        <taxon>Bacteria</taxon>
        <taxon>Pseudomonadati</taxon>
        <taxon>Acidobacteriota</taxon>
        <taxon>Terriglobia</taxon>
        <taxon>Terriglobales</taxon>
        <taxon>Acidobacteriaceae</taxon>
        <taxon>Terriglobus</taxon>
    </lineage>
</organism>
<feature type="transmembrane region" description="Helical" evidence="2">
    <location>
        <begin position="347"/>
        <end position="370"/>
    </location>
</feature>
<feature type="signal peptide" evidence="3">
    <location>
        <begin position="1"/>
        <end position="23"/>
    </location>
</feature>